<evidence type="ECO:0000259" key="13">
    <source>
        <dbReference type="PROSITE" id="PS50222"/>
    </source>
</evidence>
<comment type="subcellular location">
    <subcellularLocation>
        <location evidence="1">Membrane</location>
        <topology evidence="1">Multi-pass membrane protein</topology>
    </subcellularLocation>
</comment>
<dbReference type="PANTHER" id="PTHR23048">
    <property type="entry name" value="MYOSIN LIGHT CHAIN 1, 3"/>
    <property type="match status" value="1"/>
</dbReference>
<dbReference type="FunFam" id="1.10.238.10:FF:000178">
    <property type="entry name" value="Calmodulin-2 A"/>
    <property type="match status" value="1"/>
</dbReference>
<evidence type="ECO:0000256" key="8">
    <source>
        <dbReference type="ARBA" id="ARBA00023136"/>
    </source>
</evidence>
<feature type="domain" description="EF-hand" evidence="13">
    <location>
        <begin position="635"/>
        <end position="669"/>
    </location>
</feature>
<dbReference type="OrthoDB" id="6081786at2759"/>
<evidence type="ECO:0000256" key="12">
    <source>
        <dbReference type="SAM" id="SignalP"/>
    </source>
</evidence>
<dbReference type="SMART" id="SM00054">
    <property type="entry name" value="EFh"/>
    <property type="match status" value="4"/>
</dbReference>
<feature type="transmembrane region" description="Helical" evidence="11">
    <location>
        <begin position="48"/>
        <end position="66"/>
    </location>
</feature>
<dbReference type="GO" id="GO:0006952">
    <property type="term" value="P:defense response"/>
    <property type="evidence" value="ECO:0007669"/>
    <property type="project" value="UniProtKB-KW"/>
</dbReference>
<feature type="transmembrane region" description="Helical" evidence="11">
    <location>
        <begin position="270"/>
        <end position="289"/>
    </location>
</feature>
<evidence type="ECO:0000256" key="11">
    <source>
        <dbReference type="SAM" id="Phobius"/>
    </source>
</evidence>
<feature type="chain" id="PRO_5005537362" evidence="12">
    <location>
        <begin position="25"/>
        <end position="669"/>
    </location>
</feature>
<feature type="transmembrane region" description="Helical" evidence="11">
    <location>
        <begin position="365"/>
        <end position="388"/>
    </location>
</feature>
<feature type="transmembrane region" description="Helical" evidence="11">
    <location>
        <begin position="131"/>
        <end position="150"/>
    </location>
</feature>
<dbReference type="InterPro" id="IPR002048">
    <property type="entry name" value="EF_hand_dom"/>
</dbReference>
<keyword evidence="15" id="KW-1185">Reference proteome</keyword>
<evidence type="ECO:0000256" key="4">
    <source>
        <dbReference type="ARBA" id="ARBA00022737"/>
    </source>
</evidence>
<feature type="signal peptide" evidence="12">
    <location>
        <begin position="1"/>
        <end position="24"/>
    </location>
</feature>
<evidence type="ECO:0000256" key="3">
    <source>
        <dbReference type="ARBA" id="ARBA00022692"/>
    </source>
</evidence>
<dbReference type="GO" id="GO:0005509">
    <property type="term" value="F:calcium ion binding"/>
    <property type="evidence" value="ECO:0007669"/>
    <property type="project" value="InterPro"/>
</dbReference>
<dbReference type="AlphaFoldDB" id="A0A0L0D8X2"/>
<name>A0A0L0D8X2_THETB</name>
<feature type="domain" description="EF-hand" evidence="13">
    <location>
        <begin position="597"/>
        <end position="632"/>
    </location>
</feature>
<dbReference type="InterPro" id="IPR011992">
    <property type="entry name" value="EF-hand-dom_pair"/>
</dbReference>
<proteinExistence type="inferred from homology"/>
<feature type="domain" description="EF-hand" evidence="13">
    <location>
        <begin position="522"/>
        <end position="557"/>
    </location>
</feature>
<dbReference type="InterPro" id="IPR018247">
    <property type="entry name" value="EF_Hand_1_Ca_BS"/>
</dbReference>
<organism evidence="14 15">
    <name type="scientific">Thecamonas trahens ATCC 50062</name>
    <dbReference type="NCBI Taxonomy" id="461836"/>
    <lineage>
        <taxon>Eukaryota</taxon>
        <taxon>Apusozoa</taxon>
        <taxon>Apusomonadida</taxon>
        <taxon>Apusomonadidae</taxon>
        <taxon>Thecamonas</taxon>
    </lineage>
</organism>
<gene>
    <name evidence="14" type="ORF">AMSG_03965</name>
</gene>
<keyword evidence="12" id="KW-0732">Signal</keyword>
<keyword evidence="3 11" id="KW-0812">Transmembrane</keyword>
<dbReference type="GeneID" id="25563531"/>
<evidence type="ECO:0000256" key="5">
    <source>
        <dbReference type="ARBA" id="ARBA00022821"/>
    </source>
</evidence>
<evidence type="ECO:0000256" key="10">
    <source>
        <dbReference type="SAM" id="MobiDB-lite"/>
    </source>
</evidence>
<evidence type="ECO:0000256" key="9">
    <source>
        <dbReference type="ARBA" id="ARBA00023265"/>
    </source>
</evidence>
<evidence type="ECO:0000256" key="6">
    <source>
        <dbReference type="ARBA" id="ARBA00022837"/>
    </source>
</evidence>
<comment type="similarity">
    <text evidence="2">Belongs to the MLO family.</text>
</comment>
<keyword evidence="7 11" id="KW-1133">Transmembrane helix</keyword>
<dbReference type="PROSITE" id="PS50222">
    <property type="entry name" value="EF_HAND_2"/>
    <property type="match status" value="4"/>
</dbReference>
<evidence type="ECO:0000313" key="15">
    <source>
        <dbReference type="Proteomes" id="UP000054408"/>
    </source>
</evidence>
<feature type="compositionally biased region" description="Polar residues" evidence="10">
    <location>
        <begin position="484"/>
        <end position="497"/>
    </location>
</feature>
<dbReference type="InterPro" id="IPR050230">
    <property type="entry name" value="CALM/Myosin/TropC-like"/>
</dbReference>
<dbReference type="Pfam" id="PF13499">
    <property type="entry name" value="EF-hand_7"/>
    <property type="match status" value="2"/>
</dbReference>
<protein>
    <submittedName>
        <fullName evidence="14">Calmodulin mutant syncam9</fullName>
    </submittedName>
</protein>
<feature type="transmembrane region" description="Helical" evidence="11">
    <location>
        <begin position="86"/>
        <end position="102"/>
    </location>
</feature>
<evidence type="ECO:0000256" key="7">
    <source>
        <dbReference type="ARBA" id="ARBA00022989"/>
    </source>
</evidence>
<accession>A0A0L0D8X2</accession>
<dbReference type="Proteomes" id="UP000054408">
    <property type="component" value="Unassembled WGS sequence"/>
</dbReference>
<reference evidence="14 15" key="1">
    <citation type="submission" date="2010-05" db="EMBL/GenBank/DDBJ databases">
        <title>The Genome Sequence of Thecamonas trahens ATCC 50062.</title>
        <authorList>
            <consortium name="The Broad Institute Genome Sequencing Platform"/>
            <person name="Russ C."/>
            <person name="Cuomo C."/>
            <person name="Shea T."/>
            <person name="Young S.K."/>
            <person name="Zeng Q."/>
            <person name="Koehrsen M."/>
            <person name="Haas B."/>
            <person name="Borodovsky M."/>
            <person name="Guigo R."/>
            <person name="Alvarado L."/>
            <person name="Berlin A."/>
            <person name="Bochicchio J."/>
            <person name="Borenstein D."/>
            <person name="Chapman S."/>
            <person name="Chen Z."/>
            <person name="Freedman E."/>
            <person name="Gellesch M."/>
            <person name="Goldberg J."/>
            <person name="Griggs A."/>
            <person name="Gujja S."/>
            <person name="Heilman E."/>
            <person name="Heiman D."/>
            <person name="Hepburn T."/>
            <person name="Howarth C."/>
            <person name="Jen D."/>
            <person name="Larson L."/>
            <person name="Mehta T."/>
            <person name="Park D."/>
            <person name="Pearson M."/>
            <person name="Roberts A."/>
            <person name="Saif S."/>
            <person name="Shenoy N."/>
            <person name="Sisk P."/>
            <person name="Stolte C."/>
            <person name="Sykes S."/>
            <person name="Thomson T."/>
            <person name="Walk T."/>
            <person name="White J."/>
            <person name="Yandava C."/>
            <person name="Burger G."/>
            <person name="Gray M.W."/>
            <person name="Holland P.W.H."/>
            <person name="King N."/>
            <person name="Lang F.B.F."/>
            <person name="Roger A.J."/>
            <person name="Ruiz-Trillo I."/>
            <person name="Lander E."/>
            <person name="Nusbaum C."/>
        </authorList>
    </citation>
    <scope>NUCLEOTIDE SEQUENCE [LARGE SCALE GENOMIC DNA]</scope>
    <source>
        <strain evidence="14 15">ATCC 50062</strain>
    </source>
</reference>
<feature type="region of interest" description="Disordered" evidence="10">
    <location>
        <begin position="476"/>
        <end position="497"/>
    </location>
</feature>
<evidence type="ECO:0000256" key="2">
    <source>
        <dbReference type="ARBA" id="ARBA00006574"/>
    </source>
</evidence>
<keyword evidence="9" id="KW-0568">Pathogenesis-related protein</keyword>
<keyword evidence="6" id="KW-0106">Calcium</keyword>
<sequence length="669" mass="75247">MKRWVRSTLALVLVAWALAVPALADDVECSPEEEERVITNMSDRKRLAVLLILSTLIATTICFELAKDKLEELVEGPMQPILDSMWGELTVLGFLGLMTFIIQRTGWLSRLSCSQFADNSTLPEAVETTHMLIFAVMVMFICEVVLLVLIGKRIMRKWRQLELGTDELSEMEEVAHDWVSHVHSDSNWDCGMYMLSMKSSVREKLEYMLLRAQFVKQHDSCGDDFDFAQYLAIVLGEELGEIVEVQLTTWLALEVLFVCFYFYFALADEAIVGGVIGVAFLLFVFLLFVKAKLNKVHSMLTPKPAPGVSLDSSETDPLVALQNAAQPTFVLQPLKQRSWLGRLILGEPPNKHERLFWLDRHGPRALYVIIQFSLLFIALYIAVMSIYISPVILNLEVETAVKVTLLAAGYVPILLALLWLMPVIIARYVEVCNIEMLKREPIIKDVVRSLKTAKALRAIRMLHVIAFTQVHRERRERSEGAGTLTINGDSPTTHASLSQRSLDGESRVILESIVAHHHLSDDREAELREMFELFDEDGSGCLDIDELGRLMTKLGTPIDAQILRAMVAAVDDDGDMELDCDEYVELLSAYEAVKVMDSELSVKLMFNMLDADGDGSISLTELREALNSLGNGEAFSYTEVEELLRDIDEDGDGEIDLEELGALMRTMMQ</sequence>
<dbReference type="GO" id="GO:0016020">
    <property type="term" value="C:membrane"/>
    <property type="evidence" value="ECO:0007669"/>
    <property type="project" value="UniProtKB-SubCell"/>
</dbReference>
<evidence type="ECO:0000256" key="1">
    <source>
        <dbReference type="ARBA" id="ARBA00004141"/>
    </source>
</evidence>
<feature type="domain" description="EF-hand" evidence="13">
    <location>
        <begin position="558"/>
        <end position="593"/>
    </location>
</feature>
<keyword evidence="4" id="KW-0677">Repeat</keyword>
<evidence type="ECO:0000313" key="14">
    <source>
        <dbReference type="EMBL" id="KNC47738.1"/>
    </source>
</evidence>
<keyword evidence="8 11" id="KW-0472">Membrane</keyword>
<dbReference type="Gene3D" id="1.10.238.10">
    <property type="entry name" value="EF-hand"/>
    <property type="match status" value="2"/>
</dbReference>
<feature type="transmembrane region" description="Helical" evidence="11">
    <location>
        <begin position="247"/>
        <end position="264"/>
    </location>
</feature>
<dbReference type="GO" id="GO:0016460">
    <property type="term" value="C:myosin II complex"/>
    <property type="evidence" value="ECO:0007669"/>
    <property type="project" value="TreeGrafter"/>
</dbReference>
<dbReference type="PROSITE" id="PS00018">
    <property type="entry name" value="EF_HAND_1"/>
    <property type="match status" value="3"/>
</dbReference>
<dbReference type="RefSeq" id="XP_013759216.1">
    <property type="nucleotide sequence ID" value="XM_013903762.1"/>
</dbReference>
<dbReference type="EMBL" id="GL349448">
    <property type="protein sequence ID" value="KNC47738.1"/>
    <property type="molecule type" value="Genomic_DNA"/>
</dbReference>
<dbReference type="OMA" id="RELIYQM"/>
<dbReference type="eggNOG" id="KOG0027">
    <property type="taxonomic scope" value="Eukaryota"/>
</dbReference>
<dbReference type="InterPro" id="IPR004326">
    <property type="entry name" value="Mlo"/>
</dbReference>
<dbReference type="Pfam" id="PF03094">
    <property type="entry name" value="Mlo"/>
    <property type="match status" value="1"/>
</dbReference>
<dbReference type="SUPFAM" id="SSF47473">
    <property type="entry name" value="EF-hand"/>
    <property type="match status" value="1"/>
</dbReference>
<dbReference type="STRING" id="461836.A0A0L0D8X2"/>
<feature type="transmembrane region" description="Helical" evidence="11">
    <location>
        <begin position="408"/>
        <end position="429"/>
    </location>
</feature>
<dbReference type="CDD" id="cd00051">
    <property type="entry name" value="EFh"/>
    <property type="match status" value="2"/>
</dbReference>
<dbReference type="PANTHER" id="PTHR23048:SF0">
    <property type="entry name" value="CALMODULIN LIKE 3"/>
    <property type="match status" value="1"/>
</dbReference>
<keyword evidence="5" id="KW-0611">Plant defense</keyword>